<proteinExistence type="predicted"/>
<dbReference type="Proteomes" id="UP000238322">
    <property type="component" value="Unassembled WGS sequence"/>
</dbReference>
<dbReference type="EMBL" id="PUHY01000006">
    <property type="protein sequence ID" value="PQO35862.1"/>
    <property type="molecule type" value="Genomic_DNA"/>
</dbReference>
<dbReference type="OrthoDB" id="274082at2"/>
<gene>
    <name evidence="1" type="ORF">C5Y83_07960</name>
</gene>
<protein>
    <recommendedName>
        <fullName evidence="3">Phage tail protein</fullName>
    </recommendedName>
</protein>
<reference evidence="1 2" key="1">
    <citation type="submission" date="2018-02" db="EMBL/GenBank/DDBJ databases">
        <title>Comparative genomes isolates from brazilian mangrove.</title>
        <authorList>
            <person name="Araujo J.E."/>
            <person name="Taketani R.G."/>
            <person name="Silva M.C.P."/>
            <person name="Loureco M.V."/>
            <person name="Andreote F.D."/>
        </authorList>
    </citation>
    <scope>NUCLEOTIDE SEQUENCE [LARGE SCALE GENOMIC DNA]</scope>
    <source>
        <strain evidence="1 2">Hex-1 MGV</strain>
    </source>
</reference>
<dbReference type="AlphaFoldDB" id="A0A2S8FUL1"/>
<accession>A0A2S8FUL1</accession>
<evidence type="ECO:0008006" key="3">
    <source>
        <dbReference type="Google" id="ProtNLM"/>
    </source>
</evidence>
<comment type="caution">
    <text evidence="1">The sequence shown here is derived from an EMBL/GenBank/DDBJ whole genome shotgun (WGS) entry which is preliminary data.</text>
</comment>
<dbReference type="RefSeq" id="WP_105329151.1">
    <property type="nucleotide sequence ID" value="NZ_PUHY01000006.1"/>
</dbReference>
<evidence type="ECO:0000313" key="2">
    <source>
        <dbReference type="Proteomes" id="UP000238322"/>
    </source>
</evidence>
<sequence length="159" mass="17404">MPFERDSVLGKDCILYYNTGTHATPVWVPIPHAKDVKVDPLSKGKAEQKARLSKFNFKRGTHIEMGLSFGYDYEPGDGDTVFPVLLDSFLNNTPIEFFAADGDASTEGTQGPRMVCEVFECPLGQELDNPASVEISAEITRVTEGGSVVEPDWYTVPAA</sequence>
<name>A0A2S8FUL1_9BACT</name>
<evidence type="ECO:0000313" key="1">
    <source>
        <dbReference type="EMBL" id="PQO35862.1"/>
    </source>
</evidence>
<organism evidence="1 2">
    <name type="scientific">Blastopirellula marina</name>
    <dbReference type="NCBI Taxonomy" id="124"/>
    <lineage>
        <taxon>Bacteria</taxon>
        <taxon>Pseudomonadati</taxon>
        <taxon>Planctomycetota</taxon>
        <taxon>Planctomycetia</taxon>
        <taxon>Pirellulales</taxon>
        <taxon>Pirellulaceae</taxon>
        <taxon>Blastopirellula</taxon>
    </lineage>
</organism>